<dbReference type="EMBL" id="FQVM01000001">
    <property type="protein sequence ID" value="SHE34076.1"/>
    <property type="molecule type" value="Genomic_DNA"/>
</dbReference>
<protein>
    <submittedName>
        <fullName evidence="3">Fatty acid/phospholipid biosynthesis enzyme</fullName>
    </submittedName>
</protein>
<name>A0A1M4SPF4_9CLOT</name>
<dbReference type="GO" id="GO:0006633">
    <property type="term" value="P:fatty acid biosynthetic process"/>
    <property type="evidence" value="ECO:0007669"/>
    <property type="project" value="InterPro"/>
</dbReference>
<dbReference type="AlphaFoldDB" id="A0A1M4SPF4"/>
<dbReference type="GO" id="GO:0016747">
    <property type="term" value="F:acyltransferase activity, transferring groups other than amino-acyl groups"/>
    <property type="evidence" value="ECO:0007669"/>
    <property type="project" value="InterPro"/>
</dbReference>
<gene>
    <name evidence="3" type="ORF">SAMN05443638_101116</name>
</gene>
<evidence type="ECO:0000256" key="1">
    <source>
        <dbReference type="PIRSR" id="PIRSR036593-50"/>
    </source>
</evidence>
<dbReference type="NCBIfam" id="NF040747">
    <property type="entry name" value="reduct_C_alpha"/>
    <property type="match status" value="1"/>
</dbReference>
<dbReference type="Proteomes" id="UP000184035">
    <property type="component" value="Unassembled WGS sequence"/>
</dbReference>
<dbReference type="InterPro" id="IPR012116">
    <property type="entry name" value="Gly_reductase_pC_asu"/>
</dbReference>
<dbReference type="SUPFAM" id="SSF53659">
    <property type="entry name" value="Isocitrate/Isopropylmalate dehydrogenase-like"/>
    <property type="match status" value="1"/>
</dbReference>
<dbReference type="Gene3D" id="3.40.718.10">
    <property type="entry name" value="Isopropylmalate Dehydrogenase"/>
    <property type="match status" value="1"/>
</dbReference>
<organism evidence="3 4">
    <name type="scientific">Clostridium fallax</name>
    <dbReference type="NCBI Taxonomy" id="1533"/>
    <lineage>
        <taxon>Bacteria</taxon>
        <taxon>Bacillati</taxon>
        <taxon>Bacillota</taxon>
        <taxon>Clostridia</taxon>
        <taxon>Eubacteriales</taxon>
        <taxon>Clostridiaceae</taxon>
        <taxon>Clostridium</taxon>
    </lineage>
</organism>
<evidence type="ECO:0000256" key="2">
    <source>
        <dbReference type="SAM" id="Coils"/>
    </source>
</evidence>
<reference evidence="3 4" key="1">
    <citation type="submission" date="2016-11" db="EMBL/GenBank/DDBJ databases">
        <authorList>
            <person name="Jaros S."/>
            <person name="Januszkiewicz K."/>
            <person name="Wedrychowicz H."/>
        </authorList>
    </citation>
    <scope>NUCLEOTIDE SEQUENCE [LARGE SCALE GENOMIC DNA]</scope>
    <source>
        <strain evidence="3 4">DSM 2631</strain>
    </source>
</reference>
<keyword evidence="4" id="KW-1185">Reference proteome</keyword>
<feature type="active site" evidence="1">
    <location>
        <position position="359"/>
    </location>
</feature>
<dbReference type="STRING" id="1533.SAMN05443638_101116"/>
<accession>A0A1M4SPF4</accession>
<dbReference type="InterPro" id="IPR003664">
    <property type="entry name" value="FA_synthesis"/>
</dbReference>
<sequence>MENNNAKKLIGEIFNEIADGIATGSFGPKVKIGLTVLGSEHGLEEMVTAAKLARDKYKDFDIVLIGGNKIDGFEVVEANDPEEGHKKMTELLESGYISGCVTQHFDFPIGVSTIGKVITPGRGKEMLIATTTGTTSPHRVEGMILNTIGGISVAKSLGIENPKVGILNIEGARKVENLLNDLKDNGYDIEFAKSGRADGGAVMRGNDLLAGTPDVMICDSLTGNLLIKMFSSFTTGGYYETMGAGYGPGIGENYNYLVNIVSRASGAPLICEALRYCATCAQNKVLEKANIEFEKAKKAKLEEIIAKATTEKKKDNEEVVMPPKKVVTEAIAGIDILELEDACKALWKKSIYSESGMGCTGPVVLVSKDDIDEAMKVLVAEGYK</sequence>
<dbReference type="PIRSF" id="PIRSF036593">
    <property type="entry name" value="GrdD"/>
    <property type="match status" value="1"/>
</dbReference>
<dbReference type="Pfam" id="PF02504">
    <property type="entry name" value="FA_synthesis"/>
    <property type="match status" value="1"/>
</dbReference>
<evidence type="ECO:0000313" key="4">
    <source>
        <dbReference type="Proteomes" id="UP000184035"/>
    </source>
</evidence>
<keyword evidence="2" id="KW-0175">Coiled coil</keyword>
<dbReference type="RefSeq" id="WP_072892280.1">
    <property type="nucleotide sequence ID" value="NZ_FQVM01000001.1"/>
</dbReference>
<evidence type="ECO:0000313" key="3">
    <source>
        <dbReference type="EMBL" id="SHE34076.1"/>
    </source>
</evidence>
<dbReference type="OrthoDB" id="9769886at2"/>
<feature type="coiled-coil region" evidence="2">
    <location>
        <begin position="291"/>
        <end position="318"/>
    </location>
</feature>
<proteinExistence type="predicted"/>